<dbReference type="RefSeq" id="WP_074718962.1">
    <property type="nucleotide sequence ID" value="NZ_FNWV01000018.1"/>
</dbReference>
<dbReference type="Gene3D" id="3.80.10.10">
    <property type="entry name" value="Ribonuclease Inhibitor"/>
    <property type="match status" value="1"/>
</dbReference>
<protein>
    <recommendedName>
        <fullName evidence="3">Leucine rich repeat-containing protein</fullName>
    </recommendedName>
</protein>
<dbReference type="InterPro" id="IPR032675">
    <property type="entry name" value="LRR_dom_sf"/>
</dbReference>
<sequence length="242" mass="26980">MKDSFKKKVAAIIAALILLCIASGAVYLRKNYVKIDGKIYKTDIQEISPNLRYTNIKEINRCTEVEDLMLTSANENDISSLADFKKLSILTLSLSSVNRFDSKKISTFSSLQKLYTYRTDIDLGGFNNSNLSYVNILFSDVKNFDSLAGCLSLRSISLLDTIVDDNIINSDGSYVMKDCKFLSSFDNVTELFIYVDSIEDVSGICEMDSLKSLTVSEGSISDEAIHQLDEKGIKVTQKKSDD</sequence>
<evidence type="ECO:0000313" key="2">
    <source>
        <dbReference type="Proteomes" id="UP000183190"/>
    </source>
</evidence>
<gene>
    <name evidence="1" type="ORF">SAMN02910265_03073</name>
</gene>
<evidence type="ECO:0008006" key="3">
    <source>
        <dbReference type="Google" id="ProtNLM"/>
    </source>
</evidence>
<dbReference type="SUPFAM" id="SSF52058">
    <property type="entry name" value="L domain-like"/>
    <property type="match status" value="1"/>
</dbReference>
<dbReference type="EMBL" id="FNWV01000018">
    <property type="protein sequence ID" value="SEH85811.1"/>
    <property type="molecule type" value="Genomic_DNA"/>
</dbReference>
<dbReference type="Proteomes" id="UP000183190">
    <property type="component" value="Unassembled WGS sequence"/>
</dbReference>
<reference evidence="1 2" key="1">
    <citation type="submission" date="2016-10" db="EMBL/GenBank/DDBJ databases">
        <authorList>
            <person name="de Groot N.N."/>
        </authorList>
    </citation>
    <scope>NUCLEOTIDE SEQUENCE [LARGE SCALE GENOMIC DNA]</scope>
    <source>
        <strain evidence="1 2">YAD2003</strain>
    </source>
</reference>
<organism evidence="1 2">
    <name type="scientific">Ruminococcus flavefaciens</name>
    <dbReference type="NCBI Taxonomy" id="1265"/>
    <lineage>
        <taxon>Bacteria</taxon>
        <taxon>Bacillati</taxon>
        <taxon>Bacillota</taxon>
        <taxon>Clostridia</taxon>
        <taxon>Eubacteriales</taxon>
        <taxon>Oscillospiraceae</taxon>
        <taxon>Ruminococcus</taxon>
    </lineage>
</organism>
<evidence type="ECO:0000313" key="1">
    <source>
        <dbReference type="EMBL" id="SEH85811.1"/>
    </source>
</evidence>
<name>A0A1H6LMB1_RUMFL</name>
<accession>A0A1H6LMB1</accession>
<dbReference type="AlphaFoldDB" id="A0A1H6LMB1"/>
<proteinExistence type="predicted"/>
<dbReference type="OrthoDB" id="9947800at2"/>